<dbReference type="FunCoup" id="A0A084QN19">
    <property type="interactions" value="24"/>
</dbReference>
<keyword evidence="3" id="KW-1185">Reference proteome</keyword>
<sequence>MTVKVFLTGATGYIGGDALFQLRDNSDLEFALLIRSEEKAKKVRDKYPRARIVIGGLSDSEILKREAAEADVVLHTADASDNEGAAKAIAQGLIEGHNKARPGYWLHTGGTGILTYFDSEVKKSFGNHDDKVFNDYEGVEELTSLPAAAFHRNIDEIVIKTGVDHADAVKTAIVCPPTIYGEGRGPLSGRGRQVYELTSFILKERYCPRIGKGLSRWNNVHIQDLSRVFELLVRAASDPSRKNDKKIWGAQGYFFTENGEHVWGELSAAIGMEAHKLQYLKGEPEIREWSYDEAVKSPAGFEAASWGMNSRGKAVRALKVLEWQPQERSLYDEIPTIIKSEAARLGL</sequence>
<dbReference type="AlphaFoldDB" id="A0A084QN19"/>
<accession>A0A084QN19</accession>
<name>A0A084QN19_STAC4</name>
<dbReference type="OrthoDB" id="2130169at2759"/>
<dbReference type="SUPFAM" id="SSF51735">
    <property type="entry name" value="NAD(P)-binding Rossmann-fold domains"/>
    <property type="match status" value="1"/>
</dbReference>
<dbReference type="GO" id="GO:0005737">
    <property type="term" value="C:cytoplasm"/>
    <property type="evidence" value="ECO:0007669"/>
    <property type="project" value="TreeGrafter"/>
</dbReference>
<dbReference type="STRING" id="1283841.A0A084QN19"/>
<dbReference type="Proteomes" id="UP000028524">
    <property type="component" value="Unassembled WGS sequence"/>
</dbReference>
<organism evidence="2 3">
    <name type="scientific">Stachybotrys chlorohalonatus (strain IBT 40285)</name>
    <dbReference type="NCBI Taxonomy" id="1283841"/>
    <lineage>
        <taxon>Eukaryota</taxon>
        <taxon>Fungi</taxon>
        <taxon>Dikarya</taxon>
        <taxon>Ascomycota</taxon>
        <taxon>Pezizomycotina</taxon>
        <taxon>Sordariomycetes</taxon>
        <taxon>Hypocreomycetidae</taxon>
        <taxon>Hypocreales</taxon>
        <taxon>Stachybotryaceae</taxon>
        <taxon>Stachybotrys</taxon>
    </lineage>
</organism>
<evidence type="ECO:0000313" key="2">
    <source>
        <dbReference type="EMBL" id="KFA65354.1"/>
    </source>
</evidence>
<proteinExistence type="predicted"/>
<dbReference type="PANTHER" id="PTHR48079:SF6">
    <property type="entry name" value="NAD(P)-BINDING DOMAIN-CONTAINING PROTEIN-RELATED"/>
    <property type="match status" value="1"/>
</dbReference>
<dbReference type="InterPro" id="IPR051783">
    <property type="entry name" value="NAD(P)-dependent_oxidoreduct"/>
</dbReference>
<dbReference type="Pfam" id="PF13460">
    <property type="entry name" value="NAD_binding_10"/>
    <property type="match status" value="1"/>
</dbReference>
<dbReference type="OMA" id="FNDYEGV"/>
<protein>
    <recommendedName>
        <fullName evidence="1">NAD(P)-binding domain-containing protein</fullName>
    </recommendedName>
</protein>
<dbReference type="PANTHER" id="PTHR48079">
    <property type="entry name" value="PROTEIN YEEZ"/>
    <property type="match status" value="1"/>
</dbReference>
<dbReference type="InParanoid" id="A0A084QN19"/>
<dbReference type="HOGENOM" id="CLU_007383_12_2_1"/>
<dbReference type="EMBL" id="KL660602">
    <property type="protein sequence ID" value="KFA65354.1"/>
    <property type="molecule type" value="Genomic_DNA"/>
</dbReference>
<feature type="domain" description="NAD(P)-binding" evidence="1">
    <location>
        <begin position="9"/>
        <end position="113"/>
    </location>
</feature>
<dbReference type="InterPro" id="IPR036291">
    <property type="entry name" value="NAD(P)-bd_dom_sf"/>
</dbReference>
<gene>
    <name evidence="2" type="ORF">S40285_09085</name>
</gene>
<reference evidence="2 3" key="1">
    <citation type="journal article" date="2014" name="BMC Genomics">
        <title>Comparative genome sequencing reveals chemotype-specific gene clusters in the toxigenic black mold Stachybotrys.</title>
        <authorList>
            <person name="Semeiks J."/>
            <person name="Borek D."/>
            <person name="Otwinowski Z."/>
            <person name="Grishin N.V."/>
        </authorList>
    </citation>
    <scope>NUCLEOTIDE SEQUENCE [LARGE SCALE GENOMIC DNA]</scope>
    <source>
        <strain evidence="2 3">IBT 40285</strain>
    </source>
</reference>
<dbReference type="Gene3D" id="3.40.50.720">
    <property type="entry name" value="NAD(P)-binding Rossmann-like Domain"/>
    <property type="match status" value="2"/>
</dbReference>
<dbReference type="InterPro" id="IPR016040">
    <property type="entry name" value="NAD(P)-bd_dom"/>
</dbReference>
<dbReference type="GO" id="GO:0004029">
    <property type="term" value="F:aldehyde dehydrogenase (NAD+) activity"/>
    <property type="evidence" value="ECO:0007669"/>
    <property type="project" value="TreeGrafter"/>
</dbReference>
<evidence type="ECO:0000259" key="1">
    <source>
        <dbReference type="Pfam" id="PF13460"/>
    </source>
</evidence>
<evidence type="ECO:0000313" key="3">
    <source>
        <dbReference type="Proteomes" id="UP000028524"/>
    </source>
</evidence>